<dbReference type="KEGG" id="lrs:PX52LOC_02363"/>
<dbReference type="InterPro" id="IPR001482">
    <property type="entry name" value="T2SS/T4SS_dom"/>
</dbReference>
<dbReference type="GO" id="GO:0016887">
    <property type="term" value="F:ATP hydrolysis activity"/>
    <property type="evidence" value="ECO:0007669"/>
    <property type="project" value="TreeGrafter"/>
</dbReference>
<dbReference type="SMART" id="SM00382">
    <property type="entry name" value="AAA"/>
    <property type="match status" value="1"/>
</dbReference>
<dbReference type="GO" id="GO:0005524">
    <property type="term" value="F:ATP binding"/>
    <property type="evidence" value="ECO:0007669"/>
    <property type="project" value="UniProtKB-KW"/>
</dbReference>
<reference evidence="7" key="1">
    <citation type="submission" date="2019-08" db="EMBL/GenBank/DDBJ databases">
        <title>Limnoglobus roseus gen. nov., sp. nov., a novel freshwater planctomycete with a giant genome from the family Gemmataceae.</title>
        <authorList>
            <person name="Kulichevskaya I.S."/>
            <person name="Naumoff D.G."/>
            <person name="Miroshnikov K."/>
            <person name="Ivanova A."/>
            <person name="Philippov D.A."/>
            <person name="Hakobyan A."/>
            <person name="Rijpstra I.C."/>
            <person name="Sinninghe Damste J.S."/>
            <person name="Liesack W."/>
            <person name="Dedysh S.N."/>
        </authorList>
    </citation>
    <scope>NUCLEOTIDE SEQUENCE [LARGE SCALE GENOMIC DNA]</scope>
    <source>
        <strain evidence="7">PX52</strain>
    </source>
</reference>
<sequence>MSTTPPLPNDPKKPVAPGTQPAAGAKPAVPPQANGAKPATPGQPPQQRPATSGQAPAGAQRPVAPAPKPAPAPGTPGAAAQKPVAPAPKPAPPAGGTAPAPRPTTPGVPGARPTTPGAPGAPRPQAPAAAGGAKPPVPGAPRPAAGPTPGGPKPAAAPAPKPAPKPQKKSLTHVDSNTKQLGQKLVDLGFLDDAQLDSIYEEMRTSESKLTELVAERGLVNEDQLLQAQAELHGMKVQSLDDVKPSKDATAKVPHTMAELYKVVPLTFENNVLTVAMSDPNNLQALDDIRNFLGIADVKAVLAPPKAVDDLMNKAYSTGAGGAGAGGADEESIASILKEIEGDADLNKAVGKRETSIDLNSVEEMAHSAPVRKLINMVMLMAIRDHASDVHFEPFEDEYKMRYKCDGVLYEMVPPPRHLATAISSRIKVMANLDIAERRLPQDGRIELNLGASRIDMRVSVLPTLFGESVVIRVLDQSNVGLSLDRIGMPPQLLADFREVIKKPNGICLVTGPTGSGKTTTLYSALSELNDIETKIITTEDPVEYEIDGLVQCPINHEIDLTFAAALRAILRQDPDVILIGEVRDLETAQISIQASLTGHLVFSTLHTNDAPSSITRLRDMGVEPFLITATLEAIQAQRLVRRVCPNCKTAYEPTRDQLMELNTTPEQLKGQKFYYGEGCDKCNNLGFKGRTGLYELMLINDDIRDMISRGASNDQIRAYTRKIGIKGLREAGIDALCIGSTTLEEVVRETIVDD</sequence>
<name>A0A5C1AE91_9BACT</name>
<feature type="compositionally biased region" description="Low complexity" evidence="4">
    <location>
        <begin position="75"/>
        <end position="84"/>
    </location>
</feature>
<dbReference type="SUPFAM" id="SSF160246">
    <property type="entry name" value="EspE N-terminal domain-like"/>
    <property type="match status" value="1"/>
</dbReference>
<dbReference type="Proteomes" id="UP000324974">
    <property type="component" value="Chromosome"/>
</dbReference>
<gene>
    <name evidence="6" type="ORF">PX52LOC_02363</name>
</gene>
<feature type="compositionally biased region" description="Low complexity" evidence="4">
    <location>
        <begin position="107"/>
        <end position="118"/>
    </location>
</feature>
<proteinExistence type="inferred from homology"/>
<feature type="region of interest" description="Disordered" evidence="4">
    <location>
        <begin position="1"/>
        <end position="175"/>
    </location>
</feature>
<dbReference type="FunFam" id="3.40.50.300:FF:000398">
    <property type="entry name" value="Type IV pilus assembly ATPase PilB"/>
    <property type="match status" value="1"/>
</dbReference>
<dbReference type="SUPFAM" id="SSF52540">
    <property type="entry name" value="P-loop containing nucleoside triphosphate hydrolases"/>
    <property type="match status" value="1"/>
</dbReference>
<dbReference type="EMBL" id="CP042425">
    <property type="protein sequence ID" value="QEL15444.1"/>
    <property type="molecule type" value="Genomic_DNA"/>
</dbReference>
<dbReference type="Pfam" id="PF00437">
    <property type="entry name" value="T2SSE"/>
    <property type="match status" value="1"/>
</dbReference>
<feature type="domain" description="Bacterial type II secretion system protein E" evidence="5">
    <location>
        <begin position="571"/>
        <end position="585"/>
    </location>
</feature>
<evidence type="ECO:0000256" key="4">
    <source>
        <dbReference type="SAM" id="MobiDB-lite"/>
    </source>
</evidence>
<dbReference type="GO" id="GO:0005886">
    <property type="term" value="C:plasma membrane"/>
    <property type="evidence" value="ECO:0007669"/>
    <property type="project" value="TreeGrafter"/>
</dbReference>
<dbReference type="PROSITE" id="PS00662">
    <property type="entry name" value="T2SP_E"/>
    <property type="match status" value="1"/>
</dbReference>
<dbReference type="Pfam" id="PF05157">
    <property type="entry name" value="MshEN"/>
    <property type="match status" value="1"/>
</dbReference>
<dbReference type="FunFam" id="3.30.450.90:FF:000001">
    <property type="entry name" value="Type II secretion system ATPase GspE"/>
    <property type="match status" value="1"/>
</dbReference>
<evidence type="ECO:0000313" key="6">
    <source>
        <dbReference type="EMBL" id="QEL15444.1"/>
    </source>
</evidence>
<feature type="compositionally biased region" description="Pro residues" evidence="4">
    <location>
        <begin position="135"/>
        <end position="165"/>
    </location>
</feature>
<feature type="compositionally biased region" description="Pro residues" evidence="4">
    <location>
        <begin position="64"/>
        <end position="74"/>
    </location>
</feature>
<evidence type="ECO:0000259" key="5">
    <source>
        <dbReference type="PROSITE" id="PS00662"/>
    </source>
</evidence>
<dbReference type="Gene3D" id="3.30.450.90">
    <property type="match status" value="1"/>
</dbReference>
<dbReference type="Gene3D" id="3.40.50.300">
    <property type="entry name" value="P-loop containing nucleotide triphosphate hydrolases"/>
    <property type="match status" value="1"/>
</dbReference>
<comment type="similarity">
    <text evidence="1">Belongs to the GSP E family.</text>
</comment>
<dbReference type="FunFam" id="3.30.300.160:FF:000002">
    <property type="entry name" value="Type II secretion system protein E"/>
    <property type="match status" value="1"/>
</dbReference>
<dbReference type="InterPro" id="IPR027417">
    <property type="entry name" value="P-loop_NTPase"/>
</dbReference>
<dbReference type="Gene3D" id="3.30.300.160">
    <property type="entry name" value="Type II secretion system, protein E, N-terminal domain"/>
    <property type="match status" value="1"/>
</dbReference>
<evidence type="ECO:0000313" key="7">
    <source>
        <dbReference type="Proteomes" id="UP000324974"/>
    </source>
</evidence>
<protein>
    <submittedName>
        <fullName evidence="6">Pilus assembly protein PilB</fullName>
    </submittedName>
</protein>
<dbReference type="PANTHER" id="PTHR30258">
    <property type="entry name" value="TYPE II SECRETION SYSTEM PROTEIN GSPE-RELATED"/>
    <property type="match status" value="1"/>
</dbReference>
<dbReference type="InterPro" id="IPR007831">
    <property type="entry name" value="T2SS_GspE_N"/>
</dbReference>
<evidence type="ECO:0000256" key="1">
    <source>
        <dbReference type="ARBA" id="ARBA00006611"/>
    </source>
</evidence>
<keyword evidence="3" id="KW-0067">ATP-binding</keyword>
<accession>A0A5C1AE91</accession>
<dbReference type="InterPro" id="IPR003593">
    <property type="entry name" value="AAA+_ATPase"/>
</dbReference>
<dbReference type="CDD" id="cd01129">
    <property type="entry name" value="PulE-GspE-like"/>
    <property type="match status" value="1"/>
</dbReference>
<dbReference type="AlphaFoldDB" id="A0A5C1AE91"/>
<dbReference type="PANTHER" id="PTHR30258:SF1">
    <property type="entry name" value="PROTEIN TRANSPORT PROTEIN HOFB HOMOLOG"/>
    <property type="match status" value="1"/>
</dbReference>
<evidence type="ECO:0000256" key="3">
    <source>
        <dbReference type="ARBA" id="ARBA00022840"/>
    </source>
</evidence>
<dbReference type="InterPro" id="IPR037257">
    <property type="entry name" value="T2SS_E_N_sf"/>
</dbReference>
<keyword evidence="7" id="KW-1185">Reference proteome</keyword>
<dbReference type="RefSeq" id="WP_168218926.1">
    <property type="nucleotide sequence ID" value="NZ_CP042425.1"/>
</dbReference>
<organism evidence="6 7">
    <name type="scientific">Limnoglobus roseus</name>
    <dbReference type="NCBI Taxonomy" id="2598579"/>
    <lineage>
        <taxon>Bacteria</taxon>
        <taxon>Pseudomonadati</taxon>
        <taxon>Planctomycetota</taxon>
        <taxon>Planctomycetia</taxon>
        <taxon>Gemmatales</taxon>
        <taxon>Gemmataceae</taxon>
        <taxon>Limnoglobus</taxon>
    </lineage>
</organism>
<evidence type="ECO:0000256" key="2">
    <source>
        <dbReference type="ARBA" id="ARBA00022741"/>
    </source>
</evidence>
<keyword evidence="2" id="KW-0547">Nucleotide-binding</keyword>